<proteinExistence type="predicted"/>
<comment type="caution">
    <text evidence="2">The sequence shown here is derived from an EMBL/GenBank/DDBJ whole genome shotgun (WGS) entry which is preliminary data.</text>
</comment>
<keyword evidence="1" id="KW-1133">Transmembrane helix</keyword>
<evidence type="ECO:0000313" key="3">
    <source>
        <dbReference type="Proteomes" id="UP000299102"/>
    </source>
</evidence>
<evidence type="ECO:0000256" key="1">
    <source>
        <dbReference type="SAM" id="Phobius"/>
    </source>
</evidence>
<gene>
    <name evidence="2" type="ORF">EVAR_93253_1</name>
</gene>
<keyword evidence="3" id="KW-1185">Reference proteome</keyword>
<protein>
    <submittedName>
        <fullName evidence="2">Uncharacterized protein</fullName>
    </submittedName>
</protein>
<organism evidence="2 3">
    <name type="scientific">Eumeta variegata</name>
    <name type="common">Bagworm moth</name>
    <name type="synonym">Eumeta japonica</name>
    <dbReference type="NCBI Taxonomy" id="151549"/>
    <lineage>
        <taxon>Eukaryota</taxon>
        <taxon>Metazoa</taxon>
        <taxon>Ecdysozoa</taxon>
        <taxon>Arthropoda</taxon>
        <taxon>Hexapoda</taxon>
        <taxon>Insecta</taxon>
        <taxon>Pterygota</taxon>
        <taxon>Neoptera</taxon>
        <taxon>Endopterygota</taxon>
        <taxon>Lepidoptera</taxon>
        <taxon>Glossata</taxon>
        <taxon>Ditrysia</taxon>
        <taxon>Tineoidea</taxon>
        <taxon>Psychidae</taxon>
        <taxon>Oiketicinae</taxon>
        <taxon>Eumeta</taxon>
    </lineage>
</organism>
<feature type="transmembrane region" description="Helical" evidence="1">
    <location>
        <begin position="69"/>
        <end position="94"/>
    </location>
</feature>
<dbReference type="Proteomes" id="UP000299102">
    <property type="component" value="Unassembled WGS sequence"/>
</dbReference>
<keyword evidence="1" id="KW-0472">Membrane</keyword>
<dbReference type="EMBL" id="BGZK01000101">
    <property type="protein sequence ID" value="GBP18825.1"/>
    <property type="molecule type" value="Genomic_DNA"/>
</dbReference>
<evidence type="ECO:0000313" key="2">
    <source>
        <dbReference type="EMBL" id="GBP18825.1"/>
    </source>
</evidence>
<dbReference type="AlphaFoldDB" id="A0A4C1TXQ4"/>
<sequence>MTKENPIVRSFNILDNADGPSPQAGPLAVGERARWWSGRGRRGWGRGARAARADMSRRRRRPLRSRLRAALRWLLAFLFTNVGVVLLVLGYTIAASKIHFWTISIMLRVDRALASAEAGRYRARAPSACKSLRALLPRAPIHK</sequence>
<name>A0A4C1TXQ4_EUMVA</name>
<reference evidence="2 3" key="1">
    <citation type="journal article" date="2019" name="Commun. Biol.">
        <title>The bagworm genome reveals a unique fibroin gene that provides high tensile strength.</title>
        <authorList>
            <person name="Kono N."/>
            <person name="Nakamura H."/>
            <person name="Ohtoshi R."/>
            <person name="Tomita M."/>
            <person name="Numata K."/>
            <person name="Arakawa K."/>
        </authorList>
    </citation>
    <scope>NUCLEOTIDE SEQUENCE [LARGE SCALE GENOMIC DNA]</scope>
</reference>
<keyword evidence="1" id="KW-0812">Transmembrane</keyword>
<accession>A0A4C1TXQ4</accession>